<protein>
    <submittedName>
        <fullName evidence="1">Class I SAM-dependent methyltransferase</fullName>
    </submittedName>
</protein>
<evidence type="ECO:0000313" key="2">
    <source>
        <dbReference type="Proteomes" id="UP000486602"/>
    </source>
</evidence>
<keyword evidence="1" id="KW-0489">Methyltransferase</keyword>
<organism evidence="1 2">
    <name type="scientific">Cryomorpha ignava</name>
    <dbReference type="NCBI Taxonomy" id="101383"/>
    <lineage>
        <taxon>Bacteria</taxon>
        <taxon>Pseudomonadati</taxon>
        <taxon>Bacteroidota</taxon>
        <taxon>Flavobacteriia</taxon>
        <taxon>Flavobacteriales</taxon>
        <taxon>Cryomorphaceae</taxon>
        <taxon>Cryomorpha</taxon>
    </lineage>
</organism>
<keyword evidence="1" id="KW-0808">Transferase</keyword>
<accession>A0A7K3WP53</accession>
<sequence>MSQGNKIQDDLVKIGVVDPERVREYFPRVRDREDVGVMKCEESGVIFLSRSDHMHMNHYEEMSDLEYWGKGSREQSLETTLEDDTRRAMQFADEIAGKYWVDIGTGLGGVLDIAGGNAKKVGAVEPQIHARKCLTDLGYDVRGSIAELDDNSVDVFTLFHVLEHFIDPIEELKKVYEKLKPGGKVIIEVPHARDFLLSFLDLESFKKFTFWSEHLILHTRESIEKLLQFVGFKDVVVDGFQRYRFANHLHWLAREKPGGHIKWNDLSTDALDKAYAEMLVDKDYSDTLVAVGVKG</sequence>
<dbReference type="CDD" id="cd02440">
    <property type="entry name" value="AdoMet_MTases"/>
    <property type="match status" value="1"/>
</dbReference>
<dbReference type="AlphaFoldDB" id="A0A7K3WP53"/>
<dbReference type="InterPro" id="IPR029063">
    <property type="entry name" value="SAM-dependent_MTases_sf"/>
</dbReference>
<dbReference type="SUPFAM" id="SSF53335">
    <property type="entry name" value="S-adenosyl-L-methionine-dependent methyltransferases"/>
    <property type="match status" value="1"/>
</dbReference>
<comment type="caution">
    <text evidence="1">The sequence shown here is derived from an EMBL/GenBank/DDBJ whole genome shotgun (WGS) entry which is preliminary data.</text>
</comment>
<evidence type="ECO:0000313" key="1">
    <source>
        <dbReference type="EMBL" id="NEN23430.1"/>
    </source>
</evidence>
<dbReference type="PANTHER" id="PTHR43861">
    <property type="entry name" value="TRANS-ACONITATE 2-METHYLTRANSFERASE-RELATED"/>
    <property type="match status" value="1"/>
</dbReference>
<dbReference type="Pfam" id="PF13489">
    <property type="entry name" value="Methyltransf_23"/>
    <property type="match status" value="1"/>
</dbReference>
<dbReference type="GO" id="GO:0032259">
    <property type="term" value="P:methylation"/>
    <property type="evidence" value="ECO:0007669"/>
    <property type="project" value="UniProtKB-KW"/>
</dbReference>
<gene>
    <name evidence="1" type="ORF">G3O08_07945</name>
</gene>
<name>A0A7K3WP53_9FLAO</name>
<dbReference type="Proteomes" id="UP000486602">
    <property type="component" value="Unassembled WGS sequence"/>
</dbReference>
<proteinExistence type="predicted"/>
<reference evidence="1 2" key="1">
    <citation type="submission" date="2020-02" db="EMBL/GenBank/DDBJ databases">
        <title>Out from the shadows clarifying the taxonomy of the family Cryomorphaceae and related taxa by utilizing the GTDB taxonomic framework.</title>
        <authorList>
            <person name="Bowman J.P."/>
        </authorList>
    </citation>
    <scope>NUCLEOTIDE SEQUENCE [LARGE SCALE GENOMIC DNA]</scope>
    <source>
        <strain evidence="1 2">QSSC 1-22</strain>
    </source>
</reference>
<dbReference type="EMBL" id="JAAGVY010000011">
    <property type="protein sequence ID" value="NEN23430.1"/>
    <property type="molecule type" value="Genomic_DNA"/>
</dbReference>
<keyword evidence="2" id="KW-1185">Reference proteome</keyword>
<dbReference type="Gene3D" id="3.40.50.150">
    <property type="entry name" value="Vaccinia Virus protein VP39"/>
    <property type="match status" value="1"/>
</dbReference>
<dbReference type="RefSeq" id="WP_163284655.1">
    <property type="nucleotide sequence ID" value="NZ_JAAGVY010000011.1"/>
</dbReference>
<dbReference type="GO" id="GO:0008168">
    <property type="term" value="F:methyltransferase activity"/>
    <property type="evidence" value="ECO:0007669"/>
    <property type="project" value="UniProtKB-KW"/>
</dbReference>